<dbReference type="CDD" id="cd11524">
    <property type="entry name" value="SYLF"/>
    <property type="match status" value="1"/>
</dbReference>
<dbReference type="RefSeq" id="WP_379678501.1">
    <property type="nucleotide sequence ID" value="NZ_JBHLWP010000009.1"/>
</dbReference>
<gene>
    <name evidence="4" type="ORF">ACFFJK_07195</name>
</gene>
<evidence type="ECO:0000313" key="5">
    <source>
        <dbReference type="Proteomes" id="UP001589773"/>
    </source>
</evidence>
<sequence length="273" mass="27687">MNSKNSDFAVRKAALGVLLAAASATAAAQATAPARTAPPAGGAPAVQESGDTADAIGHLNRAIAVLHQMQRNRDVAARLAQSKGVFIVPDSVRVAVGIGGRGGAGVLLVRRADGWGTPAFYNMAGVTLGAQLGAEGGGMAFILNDDKALNSFAQESKFGLNADAGLTLVDWSKKGEGSIGWGNITAWSDTEGLFGGATISVMDINFDAAETTAYYQRPVTPRDVVSGKVPNPRLASLRQALASPGTAAGAQGQGGASDSKTGRGEGDLQPTKR</sequence>
<evidence type="ECO:0000256" key="2">
    <source>
        <dbReference type="SAM" id="SignalP"/>
    </source>
</evidence>
<proteinExistence type="predicted"/>
<keyword evidence="5" id="KW-1185">Reference proteome</keyword>
<comment type="caution">
    <text evidence="4">The sequence shown here is derived from an EMBL/GenBank/DDBJ whole genome shotgun (WGS) entry which is preliminary data.</text>
</comment>
<dbReference type="PANTHER" id="PTHR15629">
    <property type="entry name" value="SH3YL1 PROTEIN"/>
    <property type="match status" value="1"/>
</dbReference>
<dbReference type="InterPro" id="IPR051702">
    <property type="entry name" value="SH3_domain_YSC84-like"/>
</dbReference>
<dbReference type="PANTHER" id="PTHR15629:SF2">
    <property type="entry name" value="SH3 DOMAIN-CONTAINING YSC84-LIKE PROTEIN 1"/>
    <property type="match status" value="1"/>
</dbReference>
<evidence type="ECO:0000259" key="3">
    <source>
        <dbReference type="Pfam" id="PF04366"/>
    </source>
</evidence>
<accession>A0ABV6FDU5</accession>
<dbReference type="Pfam" id="PF04366">
    <property type="entry name" value="Ysc84"/>
    <property type="match status" value="1"/>
</dbReference>
<dbReference type="EMBL" id="JBHLWP010000009">
    <property type="protein sequence ID" value="MFC0251671.1"/>
    <property type="molecule type" value="Genomic_DNA"/>
</dbReference>
<feature type="chain" id="PRO_5047263066" evidence="2">
    <location>
        <begin position="29"/>
        <end position="273"/>
    </location>
</feature>
<feature type="region of interest" description="Disordered" evidence="1">
    <location>
        <begin position="238"/>
        <end position="273"/>
    </location>
</feature>
<dbReference type="Proteomes" id="UP001589773">
    <property type="component" value="Unassembled WGS sequence"/>
</dbReference>
<evidence type="ECO:0000256" key="1">
    <source>
        <dbReference type="SAM" id="MobiDB-lite"/>
    </source>
</evidence>
<feature type="signal peptide" evidence="2">
    <location>
        <begin position="1"/>
        <end position="28"/>
    </location>
</feature>
<protein>
    <submittedName>
        <fullName evidence="4">Lipid-binding SYLF domain-containing protein</fullName>
    </submittedName>
</protein>
<dbReference type="InterPro" id="IPR007461">
    <property type="entry name" value="Ysc84_actin-binding"/>
</dbReference>
<feature type="domain" description="Ysc84 actin-binding" evidence="3">
    <location>
        <begin position="125"/>
        <end position="242"/>
    </location>
</feature>
<evidence type="ECO:0000313" key="4">
    <source>
        <dbReference type="EMBL" id="MFC0251671.1"/>
    </source>
</evidence>
<keyword evidence="2" id="KW-0732">Signal</keyword>
<organism evidence="4 5">
    <name type="scientific">Massilia consociata</name>
    <dbReference type="NCBI Taxonomy" id="760117"/>
    <lineage>
        <taxon>Bacteria</taxon>
        <taxon>Pseudomonadati</taxon>
        <taxon>Pseudomonadota</taxon>
        <taxon>Betaproteobacteria</taxon>
        <taxon>Burkholderiales</taxon>
        <taxon>Oxalobacteraceae</taxon>
        <taxon>Telluria group</taxon>
        <taxon>Massilia</taxon>
    </lineage>
</organism>
<name>A0ABV6FDU5_9BURK</name>
<reference evidence="4 5" key="1">
    <citation type="submission" date="2024-09" db="EMBL/GenBank/DDBJ databases">
        <authorList>
            <person name="Sun Q."/>
            <person name="Mori K."/>
        </authorList>
    </citation>
    <scope>NUCLEOTIDE SEQUENCE [LARGE SCALE GENOMIC DNA]</scope>
    <source>
        <strain evidence="4 5">CCM 7792</strain>
    </source>
</reference>